<evidence type="ECO:0000256" key="2">
    <source>
        <dbReference type="ARBA" id="ARBA00006555"/>
    </source>
</evidence>
<evidence type="ECO:0000256" key="5">
    <source>
        <dbReference type="ARBA" id="ARBA00022519"/>
    </source>
</evidence>
<evidence type="ECO:0000256" key="9">
    <source>
        <dbReference type="ARBA" id="ARBA00023136"/>
    </source>
</evidence>
<comment type="similarity">
    <text evidence="2">Belongs to the TonB family.</text>
</comment>
<dbReference type="InterPro" id="IPR006260">
    <property type="entry name" value="TonB/TolA_C"/>
</dbReference>
<dbReference type="PATRIC" id="fig|999552.6.peg.439"/>
<dbReference type="Gene3D" id="3.30.1150.10">
    <property type="match status" value="1"/>
</dbReference>
<sequence length="274" mass="28608">MKRAAELTVFAGLAVLIHVALFARMPGSGTQSSGAGGTAMVSIQAAPEAVAEMVEAWDRPPQTTPQIKTRTVEPLPPANAPALPLPALAQAPRAAAQTAMPKPARADILQIVTAPPPSPRQPEQKLEPQNKPAPKPQARQTRKSQQASAGRAEQRAAGSGGGTQAGQSGGAQAATAEAGRRAKLRSIWGARIRARVERRKRYPAGASSKGQVVVRLTVSKSGQLLSHRVAKSSGVAAFDQAALQAVTRAGKFPPAPKKLQINQISFNLPMSFSK</sequence>
<evidence type="ECO:0000259" key="11">
    <source>
        <dbReference type="PROSITE" id="PS52015"/>
    </source>
</evidence>
<keyword evidence="3" id="KW-0813">Transport</keyword>
<keyword evidence="13" id="KW-1185">Reference proteome</keyword>
<dbReference type="GO" id="GO:0031992">
    <property type="term" value="F:energy transducer activity"/>
    <property type="evidence" value="ECO:0007669"/>
    <property type="project" value="TreeGrafter"/>
</dbReference>
<dbReference type="KEGG" id="lmd:METH_02205"/>
<keyword evidence="8" id="KW-1133">Transmembrane helix</keyword>
<evidence type="ECO:0000256" key="6">
    <source>
        <dbReference type="ARBA" id="ARBA00022692"/>
    </source>
</evidence>
<evidence type="ECO:0000256" key="10">
    <source>
        <dbReference type="SAM" id="MobiDB-lite"/>
    </source>
</evidence>
<feature type="region of interest" description="Disordered" evidence="10">
    <location>
        <begin position="113"/>
        <end position="181"/>
    </location>
</feature>
<protein>
    <submittedName>
        <fullName evidence="12">Biopolymer transporter TonB</fullName>
    </submittedName>
</protein>
<dbReference type="GO" id="GO:0055085">
    <property type="term" value="P:transmembrane transport"/>
    <property type="evidence" value="ECO:0007669"/>
    <property type="project" value="InterPro"/>
</dbReference>
<dbReference type="GO" id="GO:0098797">
    <property type="term" value="C:plasma membrane protein complex"/>
    <property type="evidence" value="ECO:0007669"/>
    <property type="project" value="TreeGrafter"/>
</dbReference>
<dbReference type="RefSeq" id="WP_024088759.1">
    <property type="nucleotide sequence ID" value="NC_023135.1"/>
</dbReference>
<evidence type="ECO:0000256" key="4">
    <source>
        <dbReference type="ARBA" id="ARBA00022475"/>
    </source>
</evidence>
<evidence type="ECO:0000256" key="3">
    <source>
        <dbReference type="ARBA" id="ARBA00022448"/>
    </source>
</evidence>
<evidence type="ECO:0000313" key="13">
    <source>
        <dbReference type="Proteomes" id="UP000018780"/>
    </source>
</evidence>
<dbReference type="OrthoDB" id="7722272at2"/>
<evidence type="ECO:0000256" key="1">
    <source>
        <dbReference type="ARBA" id="ARBA00004383"/>
    </source>
</evidence>
<dbReference type="Pfam" id="PF13103">
    <property type="entry name" value="TonB_2"/>
    <property type="match status" value="1"/>
</dbReference>
<accession>V9VQT5</accession>
<dbReference type="SUPFAM" id="SSF74653">
    <property type="entry name" value="TolA/TonB C-terminal domain"/>
    <property type="match status" value="1"/>
</dbReference>
<keyword evidence="7" id="KW-0653">Protein transport</keyword>
<gene>
    <name evidence="12" type="ORF">METH_02205</name>
</gene>
<dbReference type="HOGENOM" id="CLU_986424_0_0_5"/>
<keyword evidence="5" id="KW-0997">Cell inner membrane</keyword>
<dbReference type="GO" id="GO:0015031">
    <property type="term" value="P:protein transport"/>
    <property type="evidence" value="ECO:0007669"/>
    <property type="project" value="UniProtKB-KW"/>
</dbReference>
<evidence type="ECO:0000313" key="12">
    <source>
        <dbReference type="EMBL" id="AHC99684.1"/>
    </source>
</evidence>
<dbReference type="PANTHER" id="PTHR33446:SF2">
    <property type="entry name" value="PROTEIN TONB"/>
    <property type="match status" value="1"/>
</dbReference>
<name>V9VQT5_9RHOB</name>
<dbReference type="EMBL" id="CP006773">
    <property type="protein sequence ID" value="AHC99684.1"/>
    <property type="molecule type" value="Genomic_DNA"/>
</dbReference>
<dbReference type="InterPro" id="IPR051045">
    <property type="entry name" value="TonB-dependent_transducer"/>
</dbReference>
<feature type="domain" description="TonB C-terminal" evidence="11">
    <location>
        <begin position="187"/>
        <end position="274"/>
    </location>
</feature>
<organism evidence="12 13">
    <name type="scientific">Leisingera methylohalidivorans DSM 14336</name>
    <dbReference type="NCBI Taxonomy" id="999552"/>
    <lineage>
        <taxon>Bacteria</taxon>
        <taxon>Pseudomonadati</taxon>
        <taxon>Pseudomonadota</taxon>
        <taxon>Alphaproteobacteria</taxon>
        <taxon>Rhodobacterales</taxon>
        <taxon>Roseobacteraceae</taxon>
        <taxon>Leisingera</taxon>
    </lineage>
</organism>
<dbReference type="STRING" id="999552.METH_02205"/>
<feature type="compositionally biased region" description="Gly residues" evidence="10">
    <location>
        <begin position="158"/>
        <end position="169"/>
    </location>
</feature>
<keyword evidence="4" id="KW-1003">Cell membrane</keyword>
<reference evidence="12 13" key="1">
    <citation type="submission" date="2013-09" db="EMBL/GenBank/DDBJ databases">
        <authorList>
            <consortium name="DOE Joint Genome Institute"/>
            <person name="Klenk H.-P."/>
            <person name="Huntemann M."/>
            <person name="Han J."/>
            <person name="Chen A."/>
            <person name="Kyrpides N."/>
            <person name="Mavromatis K."/>
            <person name="Markowitz V."/>
            <person name="Palaniappan K."/>
            <person name="Ivanova N."/>
            <person name="Schaumberg A."/>
            <person name="Pati A."/>
            <person name="Liolios K."/>
            <person name="Nordberg H.P."/>
            <person name="Cantor M.N."/>
            <person name="Hua S.X."/>
            <person name="Woyke T."/>
        </authorList>
    </citation>
    <scope>NUCLEOTIDE SEQUENCE [LARGE SCALE GENOMIC DNA]</scope>
    <source>
        <strain evidence="12 13">DSM 14336</strain>
    </source>
</reference>
<proteinExistence type="inferred from homology"/>
<dbReference type="PROSITE" id="PS52015">
    <property type="entry name" value="TONB_CTD"/>
    <property type="match status" value="1"/>
</dbReference>
<keyword evidence="9" id="KW-0472">Membrane</keyword>
<feature type="region of interest" description="Disordered" evidence="10">
    <location>
        <begin position="61"/>
        <end position="83"/>
    </location>
</feature>
<dbReference type="PANTHER" id="PTHR33446">
    <property type="entry name" value="PROTEIN TONB-RELATED"/>
    <property type="match status" value="1"/>
</dbReference>
<dbReference type="Proteomes" id="UP000018780">
    <property type="component" value="Chromosome"/>
</dbReference>
<dbReference type="InterPro" id="IPR037682">
    <property type="entry name" value="TonB_C"/>
</dbReference>
<evidence type="ECO:0000256" key="8">
    <source>
        <dbReference type="ARBA" id="ARBA00022989"/>
    </source>
</evidence>
<dbReference type="NCBIfam" id="TIGR01352">
    <property type="entry name" value="tonB_Cterm"/>
    <property type="match status" value="1"/>
</dbReference>
<comment type="subcellular location">
    <subcellularLocation>
        <location evidence="1">Cell inner membrane</location>
        <topology evidence="1">Single-pass membrane protein</topology>
        <orientation evidence="1">Periplasmic side</orientation>
    </subcellularLocation>
</comment>
<evidence type="ECO:0000256" key="7">
    <source>
        <dbReference type="ARBA" id="ARBA00022927"/>
    </source>
</evidence>
<keyword evidence="6" id="KW-0812">Transmembrane</keyword>
<dbReference type="AlphaFoldDB" id="V9VQT5"/>